<organism evidence="5 6">
    <name type="scientific">Martelella mediterranea</name>
    <dbReference type="NCBI Taxonomy" id="293089"/>
    <lineage>
        <taxon>Bacteria</taxon>
        <taxon>Pseudomonadati</taxon>
        <taxon>Pseudomonadota</taxon>
        <taxon>Alphaproteobacteria</taxon>
        <taxon>Hyphomicrobiales</taxon>
        <taxon>Aurantimonadaceae</taxon>
        <taxon>Martelella</taxon>
    </lineage>
</organism>
<dbReference type="Gene3D" id="3.40.190.10">
    <property type="entry name" value="Periplasmic binding protein-like II"/>
    <property type="match status" value="1"/>
</dbReference>
<evidence type="ECO:0000256" key="1">
    <source>
        <dbReference type="ARBA" id="ARBA00022729"/>
    </source>
</evidence>
<comment type="caution">
    <text evidence="5">The sequence shown here is derived from an EMBL/GenBank/DDBJ whole genome shotgun (WGS) entry which is preliminary data.</text>
</comment>
<name>A0A4V2V4B1_9HYPH</name>
<dbReference type="InterPro" id="IPR026289">
    <property type="entry name" value="SBP_TakP-like"/>
</dbReference>
<dbReference type="InterPro" id="IPR038404">
    <property type="entry name" value="TRAP_DctP_sf"/>
</dbReference>
<dbReference type="Gene3D" id="3.40.190.170">
    <property type="entry name" value="Bacterial extracellular solute-binding protein, family 7"/>
    <property type="match status" value="1"/>
</dbReference>
<dbReference type="EMBL" id="SMAR01000016">
    <property type="protein sequence ID" value="TCT37850.1"/>
    <property type="molecule type" value="Genomic_DNA"/>
</dbReference>
<gene>
    <name evidence="5" type="ORF">EDC90_101636</name>
</gene>
<dbReference type="PANTHER" id="PTHR33376:SF5">
    <property type="entry name" value="EXTRACYTOPLASMIC SOLUTE RECEPTOR PROTEIN"/>
    <property type="match status" value="1"/>
</dbReference>
<dbReference type="GO" id="GO:0031317">
    <property type="term" value="C:tripartite ATP-independent periplasmic transporter complex"/>
    <property type="evidence" value="ECO:0007669"/>
    <property type="project" value="InterPro"/>
</dbReference>
<feature type="binding site" evidence="2">
    <location>
        <position position="159"/>
    </location>
    <ligand>
        <name>substrate</name>
    </ligand>
</feature>
<evidence type="ECO:0000256" key="3">
    <source>
        <dbReference type="PIRSR" id="PIRSR039026-2"/>
    </source>
</evidence>
<feature type="signal peptide" evidence="4">
    <location>
        <begin position="1"/>
        <end position="24"/>
    </location>
</feature>
<keyword evidence="1 4" id="KW-0732">Signal</keyword>
<feature type="binding site" evidence="3">
    <location>
        <position position="217"/>
    </location>
    <ligand>
        <name>substrate</name>
    </ligand>
</feature>
<feature type="binding site" evidence="3">
    <location>
        <position position="218"/>
    </location>
    <ligand>
        <name>Na(+)</name>
        <dbReference type="ChEBI" id="CHEBI:29101"/>
    </ligand>
</feature>
<evidence type="ECO:0000313" key="6">
    <source>
        <dbReference type="Proteomes" id="UP000295097"/>
    </source>
</evidence>
<dbReference type="RefSeq" id="WP_132311658.1">
    <property type="nucleotide sequence ID" value="NZ_SMAR01000016.1"/>
</dbReference>
<reference evidence="5 6" key="1">
    <citation type="submission" date="2019-03" db="EMBL/GenBank/DDBJ databases">
        <title>Freshwater and sediment microbial communities from various areas in North America, analyzing microbe dynamics in response to fracking.</title>
        <authorList>
            <person name="Lamendella R."/>
        </authorList>
    </citation>
    <scope>NUCLEOTIDE SEQUENCE [LARGE SCALE GENOMIC DNA]</scope>
    <source>
        <strain evidence="5 6">175.2</strain>
    </source>
</reference>
<proteinExistence type="predicted"/>
<dbReference type="Proteomes" id="UP000295097">
    <property type="component" value="Unassembled WGS sequence"/>
</dbReference>
<dbReference type="PANTHER" id="PTHR33376">
    <property type="match status" value="1"/>
</dbReference>
<sequence>MDRRTFFKKAGVVSAGAFGTTALAAPAIAQENPKLNWRLASAFPQSLDILYSAGTSIADRVAEATDGNFQIQVYAGGEIVPPLQVLDAVRDDTVEMCYTPSYYYIGQDMTYGLGTDVPFGMNARLKNAWLYQGGGNELFDEFFAEKGLWGRPAGNTGAQMGGWFRKQINTVEDLKGLKMRIAGLAGQVMSKLGVTPQQISGGDVYSALERGSIDASEFVGPYDDLSLGLAKVAKYYYYPAWWEGAPTIHAFSNLERFNALPDSYKRILTDACDAVNLDTLAKYDARNPPALRQLVADGAELKPFSQEILDACFAASKEIFAQISSENDWFKRIYSSQEEFKKDAYLWMQLAEFSFDRYMMIQQRNGNL</sequence>
<keyword evidence="6" id="KW-1185">Reference proteome</keyword>
<dbReference type="OrthoDB" id="9780733at2"/>
<feature type="binding site" evidence="3">
    <location>
        <position position="243"/>
    </location>
    <ligand>
        <name>substrate</name>
    </ligand>
</feature>
<dbReference type="InterPro" id="IPR018389">
    <property type="entry name" value="DctP_fam"/>
</dbReference>
<feature type="binding site" evidence="2">
    <location>
        <position position="180"/>
    </location>
    <ligand>
        <name>substrate</name>
    </ligand>
</feature>
<dbReference type="GO" id="GO:0046872">
    <property type="term" value="F:metal ion binding"/>
    <property type="evidence" value="ECO:0007669"/>
    <property type="project" value="UniProtKB-KW"/>
</dbReference>
<evidence type="ECO:0000256" key="4">
    <source>
        <dbReference type="SAM" id="SignalP"/>
    </source>
</evidence>
<evidence type="ECO:0000313" key="5">
    <source>
        <dbReference type="EMBL" id="TCT37850.1"/>
    </source>
</evidence>
<dbReference type="PIRSF" id="PIRSF039026">
    <property type="entry name" value="SiaP"/>
    <property type="match status" value="1"/>
</dbReference>
<accession>A0A4V2V4B1</accession>
<keyword evidence="3" id="KW-0479">Metal-binding</keyword>
<evidence type="ECO:0000256" key="2">
    <source>
        <dbReference type="PIRSR" id="PIRSR039026-1"/>
    </source>
</evidence>
<dbReference type="GO" id="GO:0055085">
    <property type="term" value="P:transmembrane transport"/>
    <property type="evidence" value="ECO:0007669"/>
    <property type="project" value="InterPro"/>
</dbReference>
<dbReference type="AlphaFoldDB" id="A0A4V2V4B1"/>
<protein>
    <submittedName>
        <fullName evidence="5">TRAP-type mannitol/chloroaromatic compound transport system substrate-binding protein</fullName>
    </submittedName>
</protein>
<feature type="chain" id="PRO_5020636407" evidence="4">
    <location>
        <begin position="25"/>
        <end position="368"/>
    </location>
</feature>
<dbReference type="Pfam" id="PF03480">
    <property type="entry name" value="DctP"/>
    <property type="match status" value="1"/>
</dbReference>